<sequence length="405" mass="45636">MNGFWSLVGFEYRKILRKKSVVITLLLAMILSMISCWGTLLGNYYIDGKLFESHYEGMVKDRTYARSLAGREIGAGLILEAAQAYAQIPEANLYQGTEEYQTLARKYSGIYSISRAIYNTASRRFNMEDFQVLTKKQADEFYTLRRDKQTLAVEQTRMSDRGKEAVLALDARVTTPFTFSHTEGYTRFFTLMYSEGLMAAFVMAICIAPLFSSEYATGADQLILASKHGKRRLIKAKLFTGFSLAAAISLTLTALSYFLSMLTFGFEGGNAPLQLYYPMSPYPVTMGQTALLLSICIFFACLLTSAITMLLSAKLKTPFGVIVLISLLLVVPLFVNVHYDRIWLFNLIHLLPTYMMDFGPVTSPIQYETLGWVIRPYVFMPLFAAVVSILLAPLAYRAFKNHQIV</sequence>
<accession>A0A9X1XYZ4</accession>
<feature type="transmembrane region" description="Helical" evidence="1">
    <location>
        <begin position="21"/>
        <end position="46"/>
    </location>
</feature>
<dbReference type="AlphaFoldDB" id="A0A9X1XYZ4"/>
<evidence type="ECO:0000313" key="3">
    <source>
        <dbReference type="Proteomes" id="UP001139534"/>
    </source>
</evidence>
<proteinExistence type="predicted"/>
<reference evidence="2" key="1">
    <citation type="submission" date="2022-04" db="EMBL/GenBank/DDBJ databases">
        <authorList>
            <person name="Seo M.-J."/>
        </authorList>
    </citation>
    <scope>NUCLEOTIDE SEQUENCE</scope>
    <source>
        <strain evidence="2">MBLB2552</strain>
    </source>
</reference>
<feature type="transmembrane region" description="Helical" evidence="1">
    <location>
        <begin position="286"/>
        <end position="307"/>
    </location>
</feature>
<keyword evidence="3" id="KW-1185">Reference proteome</keyword>
<feature type="transmembrane region" description="Helical" evidence="1">
    <location>
        <begin position="377"/>
        <end position="396"/>
    </location>
</feature>
<keyword evidence="1" id="KW-0812">Transmembrane</keyword>
<dbReference type="EMBL" id="JALPRK010000003">
    <property type="protein sequence ID" value="MCK8486506.1"/>
    <property type="molecule type" value="Genomic_DNA"/>
</dbReference>
<evidence type="ECO:0000256" key="1">
    <source>
        <dbReference type="SAM" id="Phobius"/>
    </source>
</evidence>
<feature type="transmembrane region" description="Helical" evidence="1">
    <location>
        <begin position="197"/>
        <end position="217"/>
    </location>
</feature>
<name>A0A9X1XYZ4_9BACL</name>
<dbReference type="RefSeq" id="WP_248550724.1">
    <property type="nucleotide sequence ID" value="NZ_JALPRK010000003.1"/>
</dbReference>
<comment type="caution">
    <text evidence="2">The sequence shown here is derived from an EMBL/GenBank/DDBJ whole genome shotgun (WGS) entry which is preliminary data.</text>
</comment>
<keyword evidence="1" id="KW-1133">Transmembrane helix</keyword>
<organism evidence="2 3">
    <name type="scientific">Paenibacillus mellifer</name>
    <dbReference type="NCBI Taxonomy" id="2937794"/>
    <lineage>
        <taxon>Bacteria</taxon>
        <taxon>Bacillati</taxon>
        <taxon>Bacillota</taxon>
        <taxon>Bacilli</taxon>
        <taxon>Bacillales</taxon>
        <taxon>Paenibacillaceae</taxon>
        <taxon>Paenibacillus</taxon>
    </lineage>
</organism>
<dbReference type="Proteomes" id="UP001139534">
    <property type="component" value="Unassembled WGS sequence"/>
</dbReference>
<evidence type="ECO:0000313" key="2">
    <source>
        <dbReference type="EMBL" id="MCK8486506.1"/>
    </source>
</evidence>
<feature type="transmembrane region" description="Helical" evidence="1">
    <location>
        <begin position="238"/>
        <end position="266"/>
    </location>
</feature>
<feature type="transmembrane region" description="Helical" evidence="1">
    <location>
        <begin position="319"/>
        <end position="339"/>
    </location>
</feature>
<protein>
    <submittedName>
        <fullName evidence="2">Uncharacterized protein</fullName>
    </submittedName>
</protein>
<gene>
    <name evidence="2" type="ORF">M0651_04875</name>
</gene>
<keyword evidence="1" id="KW-0472">Membrane</keyword>